<evidence type="ECO:0000259" key="17">
    <source>
        <dbReference type="PROSITE" id="PS50885"/>
    </source>
</evidence>
<name>A0ABV0EJK3_9ENTE</name>
<keyword evidence="13 15" id="KW-0472">Membrane</keyword>
<evidence type="ECO:0000256" key="13">
    <source>
        <dbReference type="ARBA" id="ARBA00023136"/>
    </source>
</evidence>
<keyword evidence="5" id="KW-0597">Phosphoprotein</keyword>
<dbReference type="InterPro" id="IPR005467">
    <property type="entry name" value="His_kinase_dom"/>
</dbReference>
<dbReference type="SUPFAM" id="SSF55874">
    <property type="entry name" value="ATPase domain of HSP90 chaperone/DNA topoisomerase II/histidine kinase"/>
    <property type="match status" value="1"/>
</dbReference>
<evidence type="ECO:0000259" key="16">
    <source>
        <dbReference type="PROSITE" id="PS50109"/>
    </source>
</evidence>
<dbReference type="Gene3D" id="1.10.287.130">
    <property type="match status" value="1"/>
</dbReference>
<evidence type="ECO:0000256" key="5">
    <source>
        <dbReference type="ARBA" id="ARBA00022553"/>
    </source>
</evidence>
<keyword evidence="7 15" id="KW-0812">Transmembrane</keyword>
<keyword evidence="6" id="KW-0808">Transferase</keyword>
<feature type="region of interest" description="Disordered" evidence="14">
    <location>
        <begin position="91"/>
        <end position="110"/>
    </location>
</feature>
<dbReference type="Proteomes" id="UP000664357">
    <property type="component" value="Unassembled WGS sequence"/>
</dbReference>
<dbReference type="SUPFAM" id="SSF158472">
    <property type="entry name" value="HAMP domain-like"/>
    <property type="match status" value="1"/>
</dbReference>
<dbReference type="SMART" id="SM00304">
    <property type="entry name" value="HAMP"/>
    <property type="match status" value="1"/>
</dbReference>
<reference evidence="18 19" key="2">
    <citation type="submission" date="2024-02" db="EMBL/GenBank/DDBJ databases">
        <title>The Genome Sequence of Enterococcus sp. DIV0159.</title>
        <authorList>
            <person name="Earl A."/>
            <person name="Manson A."/>
            <person name="Gilmore M."/>
            <person name="Sanders J."/>
            <person name="Shea T."/>
            <person name="Howe W."/>
            <person name="Livny J."/>
            <person name="Cuomo C."/>
            <person name="Neafsey D."/>
            <person name="Birren B."/>
        </authorList>
    </citation>
    <scope>NUCLEOTIDE SEQUENCE [LARGE SCALE GENOMIC DNA]</scope>
    <source>
        <strain evidence="18 19">665A</strain>
    </source>
</reference>
<evidence type="ECO:0000256" key="2">
    <source>
        <dbReference type="ARBA" id="ARBA00004651"/>
    </source>
</evidence>
<evidence type="ECO:0000256" key="3">
    <source>
        <dbReference type="ARBA" id="ARBA00012438"/>
    </source>
</evidence>
<dbReference type="Gene3D" id="6.10.340.10">
    <property type="match status" value="1"/>
</dbReference>
<evidence type="ECO:0000313" key="19">
    <source>
        <dbReference type="Proteomes" id="UP000664357"/>
    </source>
</evidence>
<evidence type="ECO:0000256" key="6">
    <source>
        <dbReference type="ARBA" id="ARBA00022679"/>
    </source>
</evidence>
<dbReference type="SMART" id="SM00388">
    <property type="entry name" value="HisKA"/>
    <property type="match status" value="1"/>
</dbReference>
<dbReference type="SUPFAM" id="SSF47384">
    <property type="entry name" value="Homodimeric domain of signal transducing histidine kinase"/>
    <property type="match status" value="1"/>
</dbReference>
<dbReference type="InterPro" id="IPR003660">
    <property type="entry name" value="HAMP_dom"/>
</dbReference>
<proteinExistence type="predicted"/>
<keyword evidence="12" id="KW-0902">Two-component regulatory system</keyword>
<feature type="domain" description="HAMP" evidence="17">
    <location>
        <begin position="179"/>
        <end position="215"/>
    </location>
</feature>
<dbReference type="PANTHER" id="PTHR45528">
    <property type="entry name" value="SENSOR HISTIDINE KINASE CPXA"/>
    <property type="match status" value="1"/>
</dbReference>
<dbReference type="EC" id="2.7.13.3" evidence="3"/>
<evidence type="ECO:0000256" key="4">
    <source>
        <dbReference type="ARBA" id="ARBA00022475"/>
    </source>
</evidence>
<evidence type="ECO:0000256" key="15">
    <source>
        <dbReference type="SAM" id="Phobius"/>
    </source>
</evidence>
<evidence type="ECO:0000256" key="8">
    <source>
        <dbReference type="ARBA" id="ARBA00022741"/>
    </source>
</evidence>
<dbReference type="InterPro" id="IPR036890">
    <property type="entry name" value="HATPase_C_sf"/>
</dbReference>
<evidence type="ECO:0000256" key="1">
    <source>
        <dbReference type="ARBA" id="ARBA00000085"/>
    </source>
</evidence>
<dbReference type="EMBL" id="JAFREL020000001">
    <property type="protein sequence ID" value="MEO1768811.1"/>
    <property type="molecule type" value="Genomic_DNA"/>
</dbReference>
<dbReference type="CDD" id="cd00082">
    <property type="entry name" value="HisKA"/>
    <property type="match status" value="1"/>
</dbReference>
<gene>
    <name evidence="18" type="ORF">JZO67_000750</name>
</gene>
<organism evidence="18 19">
    <name type="scientific">Candidatus Enterococcus ferrettii</name>
    <dbReference type="NCBI Taxonomy" id="2815324"/>
    <lineage>
        <taxon>Bacteria</taxon>
        <taxon>Bacillati</taxon>
        <taxon>Bacillota</taxon>
        <taxon>Bacilli</taxon>
        <taxon>Lactobacillales</taxon>
        <taxon>Enterococcaceae</taxon>
        <taxon>Enterococcus</taxon>
    </lineage>
</organism>
<feature type="transmembrane region" description="Helical" evidence="15">
    <location>
        <begin position="12"/>
        <end position="32"/>
    </location>
</feature>
<keyword evidence="10" id="KW-0067">ATP-binding</keyword>
<protein>
    <recommendedName>
        <fullName evidence="3">histidine kinase</fullName>
        <ecNumber evidence="3">2.7.13.3</ecNumber>
    </recommendedName>
</protein>
<dbReference type="PANTHER" id="PTHR45528:SF1">
    <property type="entry name" value="SENSOR HISTIDINE KINASE CPXA"/>
    <property type="match status" value="1"/>
</dbReference>
<dbReference type="PROSITE" id="PS50885">
    <property type="entry name" value="HAMP"/>
    <property type="match status" value="1"/>
</dbReference>
<evidence type="ECO:0000256" key="11">
    <source>
        <dbReference type="ARBA" id="ARBA00022989"/>
    </source>
</evidence>
<dbReference type="Pfam" id="PF00672">
    <property type="entry name" value="HAMP"/>
    <property type="match status" value="1"/>
</dbReference>
<dbReference type="RefSeq" id="WP_207700912.1">
    <property type="nucleotide sequence ID" value="NZ_JAFREL020000001.1"/>
</dbReference>
<dbReference type="InterPro" id="IPR036097">
    <property type="entry name" value="HisK_dim/P_sf"/>
</dbReference>
<sequence length="423" mass="48258">MNNKKTTFPKEIFRYLILSILSGAILFFLLFLSNQALYHQVIQPKMEKKDFSEATTEFQEFVSQQEADSLGRFTWQSSDGTVFYLRNDSENRNEPKFHKEPAGPMEERRPLGTEKSAAITYSDGETKTTFLVVENRWPMYIGIVAAVVLGLLFAIVLFYHQLLNKAKYMHQIEKGTIILEAGDLDYRIAEEGHDELTQIAASINRMSESLSEKIVLEAKATQASREIISDLSHDIRTPLTILSGYLPVLLETDLTEEQRKYLNLIHKKTQQMNTRVNDLLEYATIFSGQRPLELQTIDSRMLFEQFITELLPIAEVSYELTIPPQVKLVGDMSLLERLFDNLISNINQHADLEKEVNIQIRVQNEQLLMTIRNAIGGSDSSIGKSLGVKISTMIVELHQGCMTSKTLGEIYQTEIILPVKWTN</sequence>
<comment type="subcellular location">
    <subcellularLocation>
        <location evidence="2">Cell membrane</location>
        <topology evidence="2">Multi-pass membrane protein</topology>
    </subcellularLocation>
</comment>
<keyword evidence="8" id="KW-0547">Nucleotide-binding</keyword>
<keyword evidence="11 15" id="KW-1133">Transmembrane helix</keyword>
<feature type="transmembrane region" description="Helical" evidence="15">
    <location>
        <begin position="137"/>
        <end position="159"/>
    </location>
</feature>
<evidence type="ECO:0000256" key="14">
    <source>
        <dbReference type="SAM" id="MobiDB-lite"/>
    </source>
</evidence>
<evidence type="ECO:0000256" key="7">
    <source>
        <dbReference type="ARBA" id="ARBA00022692"/>
    </source>
</evidence>
<reference evidence="18 19" key="1">
    <citation type="submission" date="2021-03" db="EMBL/GenBank/DDBJ databases">
        <authorList>
            <person name="Gilmore M.S."/>
            <person name="Schwartzman J."/>
            <person name="Van Tyne D."/>
            <person name="Martin M."/>
            <person name="Earl A.M."/>
            <person name="Manson A.L."/>
            <person name="Straub T."/>
            <person name="Salamzade R."/>
            <person name="Saavedra J."/>
            <person name="Lebreton F."/>
            <person name="Prichula J."/>
            <person name="Schaufler K."/>
            <person name="Gaca A."/>
            <person name="Sgardioli B."/>
            <person name="Wagenaar J."/>
            <person name="Strong T."/>
        </authorList>
    </citation>
    <scope>NUCLEOTIDE SEQUENCE [LARGE SCALE GENOMIC DNA]</scope>
    <source>
        <strain evidence="18 19">665A</strain>
    </source>
</reference>
<dbReference type="Gene3D" id="3.30.565.10">
    <property type="entry name" value="Histidine kinase-like ATPase, C-terminal domain"/>
    <property type="match status" value="1"/>
</dbReference>
<evidence type="ECO:0000256" key="12">
    <source>
        <dbReference type="ARBA" id="ARBA00023012"/>
    </source>
</evidence>
<dbReference type="InterPro" id="IPR050398">
    <property type="entry name" value="HssS/ArlS-like"/>
</dbReference>
<keyword evidence="9" id="KW-0418">Kinase</keyword>
<dbReference type="Pfam" id="PF00512">
    <property type="entry name" value="HisKA"/>
    <property type="match status" value="1"/>
</dbReference>
<dbReference type="PROSITE" id="PS50109">
    <property type="entry name" value="HIS_KIN"/>
    <property type="match status" value="1"/>
</dbReference>
<dbReference type="InterPro" id="IPR003661">
    <property type="entry name" value="HisK_dim/P_dom"/>
</dbReference>
<evidence type="ECO:0000256" key="10">
    <source>
        <dbReference type="ARBA" id="ARBA00022840"/>
    </source>
</evidence>
<keyword evidence="19" id="KW-1185">Reference proteome</keyword>
<comment type="caution">
    <text evidence="18">The sequence shown here is derived from an EMBL/GenBank/DDBJ whole genome shotgun (WGS) entry which is preliminary data.</text>
</comment>
<evidence type="ECO:0000313" key="18">
    <source>
        <dbReference type="EMBL" id="MEO1768811.1"/>
    </source>
</evidence>
<evidence type="ECO:0000256" key="9">
    <source>
        <dbReference type="ARBA" id="ARBA00022777"/>
    </source>
</evidence>
<comment type="catalytic activity">
    <reaction evidence="1">
        <text>ATP + protein L-histidine = ADP + protein N-phospho-L-histidine.</text>
        <dbReference type="EC" id="2.7.13.3"/>
    </reaction>
</comment>
<accession>A0ABV0EJK3</accession>
<keyword evidence="4" id="KW-1003">Cell membrane</keyword>
<dbReference type="CDD" id="cd06225">
    <property type="entry name" value="HAMP"/>
    <property type="match status" value="1"/>
</dbReference>
<feature type="domain" description="Histidine kinase" evidence="16">
    <location>
        <begin position="230"/>
        <end position="421"/>
    </location>
</feature>